<dbReference type="EMBL" id="LNQR01000071">
    <property type="protein sequence ID" value="KWT83997.1"/>
    <property type="molecule type" value="Genomic_DNA"/>
</dbReference>
<keyword evidence="3" id="KW-1185">Reference proteome</keyword>
<gene>
    <name evidence="2" type="ORF">ASN18_2101</name>
</gene>
<sequence>MILVRAAAVRNTKSATVNKAQATLSIAWAAYLLFRIISLPNN</sequence>
<reference evidence="2 3" key="1">
    <citation type="submission" date="2015-11" db="EMBL/GenBank/DDBJ databases">
        <authorList>
            <person name="Lin W."/>
        </authorList>
    </citation>
    <scope>NUCLEOTIDE SEQUENCE [LARGE SCALE GENOMIC DNA]</scope>
    <source>
        <strain evidence="2 3">HCH-1</strain>
    </source>
</reference>
<name>A0ABR5SE21_9BACT</name>
<evidence type="ECO:0008006" key="4">
    <source>
        <dbReference type="Google" id="ProtNLM"/>
    </source>
</evidence>
<evidence type="ECO:0000313" key="2">
    <source>
        <dbReference type="EMBL" id="KWT83997.1"/>
    </source>
</evidence>
<evidence type="ECO:0000256" key="1">
    <source>
        <dbReference type="SAM" id="Phobius"/>
    </source>
</evidence>
<protein>
    <recommendedName>
        <fullName evidence="4">Transposase</fullName>
    </recommendedName>
</protein>
<organism evidence="2 3">
    <name type="scientific">Candidatus Magnetominusculus xianensis</name>
    <dbReference type="NCBI Taxonomy" id="1748249"/>
    <lineage>
        <taxon>Bacteria</taxon>
        <taxon>Pseudomonadati</taxon>
        <taxon>Nitrospirota</taxon>
        <taxon>Nitrospiria</taxon>
        <taxon>Nitrospirales</taxon>
        <taxon>Nitrospiraceae</taxon>
        <taxon>Candidatus Magnetominusculus</taxon>
    </lineage>
</organism>
<accession>A0ABR5SE21</accession>
<keyword evidence="1" id="KW-1133">Transmembrane helix</keyword>
<keyword evidence="1" id="KW-0472">Membrane</keyword>
<proteinExistence type="predicted"/>
<feature type="transmembrane region" description="Helical" evidence="1">
    <location>
        <begin position="20"/>
        <end position="37"/>
    </location>
</feature>
<comment type="caution">
    <text evidence="2">The sequence shown here is derived from an EMBL/GenBank/DDBJ whole genome shotgun (WGS) entry which is preliminary data.</text>
</comment>
<evidence type="ECO:0000313" key="3">
    <source>
        <dbReference type="Proteomes" id="UP000060487"/>
    </source>
</evidence>
<keyword evidence="1" id="KW-0812">Transmembrane</keyword>
<dbReference type="Proteomes" id="UP000060487">
    <property type="component" value="Unassembled WGS sequence"/>
</dbReference>